<evidence type="ECO:0000313" key="3">
    <source>
        <dbReference type="EMBL" id="ALO17283.1"/>
    </source>
</evidence>
<sequence length="245" mass="28714">MDTQKLAMQQKVMECMEENMKGWSHILEMQKDYDRFVKNMKKIQELQPAVHNDTEPIAVNIKNTREKLIAQLLPVLKVLSVYAHDKKMKKLEQKTKTDRKALNKLSAGKLEKEALNIWKAINKHQNTNVEGKKSTEPEKYGLSQKMIDSLYETIVQYKNLRQNYKEERKAQKKAIESTQELIRANNKLLKNRIDKFIFLFEQSQPDFFNAYAMARKNKPMPAKPPKKSSNGQTKNKQTKKTTDKK</sequence>
<gene>
    <name evidence="3" type="ORF">L21SP5_03685</name>
</gene>
<evidence type="ECO:0000256" key="1">
    <source>
        <dbReference type="SAM" id="Coils"/>
    </source>
</evidence>
<evidence type="ECO:0000313" key="4">
    <source>
        <dbReference type="Proteomes" id="UP000064893"/>
    </source>
</evidence>
<evidence type="ECO:0000256" key="2">
    <source>
        <dbReference type="SAM" id="MobiDB-lite"/>
    </source>
</evidence>
<protein>
    <submittedName>
        <fullName evidence="3">Uncharacterized protein</fullName>
    </submittedName>
</protein>
<keyword evidence="1" id="KW-0175">Coiled coil</keyword>
<organism evidence="3 4">
    <name type="scientific">Salinivirga cyanobacteriivorans</name>
    <dbReference type="NCBI Taxonomy" id="1307839"/>
    <lineage>
        <taxon>Bacteria</taxon>
        <taxon>Pseudomonadati</taxon>
        <taxon>Bacteroidota</taxon>
        <taxon>Bacteroidia</taxon>
        <taxon>Bacteroidales</taxon>
        <taxon>Salinivirgaceae</taxon>
        <taxon>Salinivirga</taxon>
    </lineage>
</organism>
<dbReference type="STRING" id="1307839.L21SP5_03685"/>
<dbReference type="AlphaFoldDB" id="A0A0S2I4F8"/>
<proteinExistence type="predicted"/>
<name>A0A0S2I4F8_9BACT</name>
<feature type="coiled-coil region" evidence="1">
    <location>
        <begin position="147"/>
        <end position="181"/>
    </location>
</feature>
<dbReference type="RefSeq" id="WP_057954573.1">
    <property type="nucleotide sequence ID" value="NZ_CP013118.1"/>
</dbReference>
<feature type="region of interest" description="Disordered" evidence="2">
    <location>
        <begin position="214"/>
        <end position="245"/>
    </location>
</feature>
<reference evidence="3 4" key="1">
    <citation type="submission" date="2015-11" db="EMBL/GenBank/DDBJ databases">
        <title>Description and complete genome sequence of a novel strain predominating in hypersaline microbial mats and representing a new family of the Bacteriodetes phylum.</title>
        <authorList>
            <person name="Spring S."/>
            <person name="Bunk B."/>
            <person name="Sproer C."/>
            <person name="Klenk H.-P."/>
        </authorList>
    </citation>
    <scope>NUCLEOTIDE SEQUENCE [LARGE SCALE GENOMIC DNA]</scope>
    <source>
        <strain evidence="3 4">L21-Spi-D4</strain>
    </source>
</reference>
<dbReference type="EMBL" id="CP013118">
    <property type="protein sequence ID" value="ALO17283.1"/>
    <property type="molecule type" value="Genomic_DNA"/>
</dbReference>
<dbReference type="Proteomes" id="UP000064893">
    <property type="component" value="Chromosome"/>
</dbReference>
<accession>A0A0S2I4F8</accession>
<keyword evidence="4" id="KW-1185">Reference proteome</keyword>
<dbReference type="KEGG" id="blq:L21SP5_03685"/>